<accession>A0AAF5PHP0</accession>
<dbReference type="GO" id="GO:0045893">
    <property type="term" value="P:positive regulation of DNA-templated transcription"/>
    <property type="evidence" value="ECO:0007669"/>
    <property type="project" value="TreeGrafter"/>
</dbReference>
<keyword evidence="6" id="KW-0238">DNA-binding</keyword>
<keyword evidence="8" id="KW-0539">Nucleus</keyword>
<dbReference type="InterPro" id="IPR013083">
    <property type="entry name" value="Znf_RING/FYVE/PHD"/>
</dbReference>
<feature type="domain" description="CXXC-type" evidence="13">
    <location>
        <begin position="125"/>
        <end position="164"/>
    </location>
</feature>
<dbReference type="PROSITE" id="PS51058">
    <property type="entry name" value="ZF_CXXC"/>
    <property type="match status" value="1"/>
</dbReference>
<keyword evidence="2" id="KW-0479">Metal-binding</keyword>
<dbReference type="SUPFAM" id="SSF57903">
    <property type="entry name" value="FYVE/PHD zinc finger"/>
    <property type="match status" value="1"/>
</dbReference>
<evidence type="ECO:0000259" key="13">
    <source>
        <dbReference type="PROSITE" id="PS51058"/>
    </source>
</evidence>
<dbReference type="AlphaFoldDB" id="A0AAF5PHP0"/>
<feature type="region of interest" description="Disordered" evidence="11">
    <location>
        <begin position="223"/>
        <end position="242"/>
    </location>
</feature>
<proteinExistence type="predicted"/>
<evidence type="ECO:0000256" key="1">
    <source>
        <dbReference type="ARBA" id="ARBA00004123"/>
    </source>
</evidence>
<reference evidence="15" key="3">
    <citation type="submission" date="2024-02" db="UniProtKB">
        <authorList>
            <consortium name="WormBaseParasite"/>
        </authorList>
    </citation>
    <scope>IDENTIFICATION</scope>
    <source>
        <strain evidence="15">pt0022</strain>
    </source>
</reference>
<dbReference type="GO" id="GO:0048188">
    <property type="term" value="C:Set1C/COMPASS complex"/>
    <property type="evidence" value="ECO:0007669"/>
    <property type="project" value="InterPro"/>
</dbReference>
<dbReference type="PANTHER" id="PTHR46174">
    <property type="entry name" value="CXXC-TYPE ZINC FINGER PROTEIN 1"/>
    <property type="match status" value="1"/>
</dbReference>
<name>A0AAF5PHP0_WUCBA</name>
<evidence type="ECO:0000256" key="8">
    <source>
        <dbReference type="ARBA" id="ARBA00023242"/>
    </source>
</evidence>
<dbReference type="GO" id="GO:0003677">
    <property type="term" value="F:DNA binding"/>
    <property type="evidence" value="ECO:0007669"/>
    <property type="project" value="UniProtKB-KW"/>
</dbReference>
<sequence>MDTCAQDQQNLEGTVNTEEEKIKVEQQTHCLCGSSDESSFMICCDHCGVWYHGACLQVTRTQANRIETYACPPCISKDSSLKIMYRAAKREREKSVHCEKQCKSKGSRNNIKIQSGLRCSSKDDHEEKRGEGCNNCINCFRSADCGKCANCITSVEPCLKRICLQSEWWNKYKKKQQQFKVSGRETVHSNMHSVLAKGKKERMKYAYTTDDDDDDNVGIFKREGGSTRSGSAASVAKKAQRKVTKKKKTVAYQKRQTNAAGGRAKKSKISDFSFTTEQRQKIASAIYNRRSHRHNPNKEKSKHCEGPQCTNSTRAQSKFCCEECGMNLARDRLRAILPNRVHSFWDNMSYSMEHSQHLRDAAEEQIQFFTNKVRIFADFQDELQKWISVTEKIESVNEVAVNSSPDMDFVLHCSVCALEFPAKLIVKHMERCFVRNEKQSCYGTPNKSQVNPYNIFCEQFNKANNTFCKRLRVLCSEHYKSTENATKVCGYPFAWNKNKFRSVIKTFDDMQALLQEGFCHCPRKNCLQHHNWVQNAMGLIDVELLNLLIKLDEWFEKKRTLQVSETMRGDVLSLFCDKTVRFNTSVDKDSSILVCTSGNSDLADDMQCQNAKQFMNATMANIKGARYTDCNDVCDDNTQVHFKNIAGKENNNRIMCGHTAA</sequence>
<evidence type="ECO:0000256" key="4">
    <source>
        <dbReference type="ARBA" id="ARBA00022833"/>
    </source>
</evidence>
<dbReference type="InterPro" id="IPR019787">
    <property type="entry name" value="Znf_PHD-finger"/>
</dbReference>
<dbReference type="WBParaSite" id="mrna-Wban_00814">
    <property type="protein sequence ID" value="mrna-Wban_00814"/>
    <property type="gene ID" value="Wban_00814"/>
</dbReference>
<keyword evidence="4" id="KW-0862">Zinc</keyword>
<evidence type="ECO:0000256" key="10">
    <source>
        <dbReference type="PROSITE-ProRule" id="PRU00509"/>
    </source>
</evidence>
<evidence type="ECO:0000313" key="15">
    <source>
        <dbReference type="WBParaSite" id="mrna-Wban_00814"/>
    </source>
</evidence>
<evidence type="ECO:0000256" key="5">
    <source>
        <dbReference type="ARBA" id="ARBA00023015"/>
    </source>
</evidence>
<evidence type="ECO:0000313" key="14">
    <source>
        <dbReference type="Proteomes" id="UP000093561"/>
    </source>
</evidence>
<keyword evidence="3 10" id="KW-0863">Zinc-finger</keyword>
<evidence type="ECO:0000256" key="11">
    <source>
        <dbReference type="SAM" id="MobiDB-lite"/>
    </source>
</evidence>
<keyword evidence="7" id="KW-0804">Transcription</keyword>
<protein>
    <recommendedName>
        <fullName evidence="9">CXXC-type zinc finger protein 1</fullName>
    </recommendedName>
</protein>
<dbReference type="Proteomes" id="UP000093561">
    <property type="component" value="Unassembled WGS sequence"/>
</dbReference>
<comment type="subcellular location">
    <subcellularLocation>
        <location evidence="1">Nucleus</location>
    </subcellularLocation>
</comment>
<reference evidence="14" key="2">
    <citation type="journal article" date="2016" name="Mol. Ecol.">
        <title>Population genomics of the filarial nematode parasite Wuchereria bancrofti from mosquitoes.</title>
        <authorList>
            <person name="Small S.T."/>
            <person name="Reimer L.J."/>
            <person name="Tisch D.J."/>
            <person name="King C.L."/>
            <person name="Christensen B.M."/>
            <person name="Siba P.M."/>
            <person name="Kazura J.W."/>
            <person name="Serre D."/>
            <person name="Zimmerman P.A."/>
        </authorList>
    </citation>
    <scope>NUCLEOTIDE SEQUENCE</scope>
    <source>
        <strain evidence="14">pt0022</strain>
    </source>
</reference>
<dbReference type="PROSITE" id="PS50016">
    <property type="entry name" value="ZF_PHD_2"/>
    <property type="match status" value="1"/>
</dbReference>
<keyword evidence="5" id="KW-0805">Transcription regulation</keyword>
<evidence type="ECO:0000259" key="12">
    <source>
        <dbReference type="PROSITE" id="PS50016"/>
    </source>
</evidence>
<dbReference type="InterPro" id="IPR022056">
    <property type="entry name" value="CpG-bd_C"/>
</dbReference>
<dbReference type="Gene3D" id="3.30.40.10">
    <property type="entry name" value="Zinc/RING finger domain, C3HC4 (zinc finger)"/>
    <property type="match status" value="1"/>
</dbReference>
<reference evidence="14" key="1">
    <citation type="submission" date="2015-03" db="EMBL/GenBank/DDBJ databases">
        <title>Wuchereria bancrofti Genome Sequencing Papua New Guinea Strain.</title>
        <authorList>
            <person name="Small S.T."/>
            <person name="Serre D."/>
            <person name="Zimmerman P.A."/>
        </authorList>
    </citation>
    <scope>NUCLEOTIDE SEQUENCE [LARGE SCALE GENOMIC DNA]</scope>
    <source>
        <strain evidence="14">pt0022</strain>
    </source>
</reference>
<dbReference type="InterPro" id="IPR037869">
    <property type="entry name" value="Spp1/CFP1"/>
</dbReference>
<dbReference type="PANTHER" id="PTHR46174:SF1">
    <property type="entry name" value="CXXC-TYPE ZINC FINGER PROTEIN 1"/>
    <property type="match status" value="1"/>
</dbReference>
<evidence type="ECO:0000256" key="3">
    <source>
        <dbReference type="ARBA" id="ARBA00022771"/>
    </source>
</evidence>
<evidence type="ECO:0000256" key="9">
    <source>
        <dbReference type="ARBA" id="ARBA00023828"/>
    </source>
</evidence>
<dbReference type="InterPro" id="IPR019786">
    <property type="entry name" value="Zinc_finger_PHD-type_CS"/>
</dbReference>
<feature type="domain" description="PHD-type" evidence="12">
    <location>
        <begin position="27"/>
        <end position="77"/>
    </location>
</feature>
<dbReference type="Pfam" id="PF12269">
    <property type="entry name" value="CpG_bind_C"/>
    <property type="match status" value="1"/>
</dbReference>
<dbReference type="InterPro" id="IPR011011">
    <property type="entry name" value="Znf_FYVE_PHD"/>
</dbReference>
<dbReference type="Pfam" id="PF00628">
    <property type="entry name" value="PHD"/>
    <property type="match status" value="1"/>
</dbReference>
<dbReference type="SMART" id="SM00249">
    <property type="entry name" value="PHD"/>
    <property type="match status" value="1"/>
</dbReference>
<dbReference type="InterPro" id="IPR001965">
    <property type="entry name" value="Znf_PHD"/>
</dbReference>
<dbReference type="InterPro" id="IPR002857">
    <property type="entry name" value="Znf_CXXC"/>
</dbReference>
<evidence type="ECO:0000256" key="7">
    <source>
        <dbReference type="ARBA" id="ARBA00023163"/>
    </source>
</evidence>
<dbReference type="GO" id="GO:0008270">
    <property type="term" value="F:zinc ion binding"/>
    <property type="evidence" value="ECO:0007669"/>
    <property type="project" value="UniProtKB-KW"/>
</dbReference>
<evidence type="ECO:0000256" key="2">
    <source>
        <dbReference type="ARBA" id="ARBA00022723"/>
    </source>
</evidence>
<organism evidence="14 15">
    <name type="scientific">Wuchereria bancrofti</name>
    <dbReference type="NCBI Taxonomy" id="6293"/>
    <lineage>
        <taxon>Eukaryota</taxon>
        <taxon>Metazoa</taxon>
        <taxon>Ecdysozoa</taxon>
        <taxon>Nematoda</taxon>
        <taxon>Chromadorea</taxon>
        <taxon>Rhabditida</taxon>
        <taxon>Spirurina</taxon>
        <taxon>Spiruromorpha</taxon>
        <taxon>Filarioidea</taxon>
        <taxon>Onchocercidae</taxon>
        <taxon>Wuchereria</taxon>
    </lineage>
</organism>
<dbReference type="PROSITE" id="PS01359">
    <property type="entry name" value="ZF_PHD_1"/>
    <property type="match status" value="1"/>
</dbReference>
<evidence type="ECO:0000256" key="6">
    <source>
        <dbReference type="ARBA" id="ARBA00023125"/>
    </source>
</evidence>